<name>A0ABP9V0P2_9BACT</name>
<organism evidence="1 2">
    <name type="scientific">Rubritalea halochordaticola</name>
    <dbReference type="NCBI Taxonomy" id="714537"/>
    <lineage>
        <taxon>Bacteria</taxon>
        <taxon>Pseudomonadati</taxon>
        <taxon>Verrucomicrobiota</taxon>
        <taxon>Verrucomicrobiia</taxon>
        <taxon>Verrucomicrobiales</taxon>
        <taxon>Rubritaleaceae</taxon>
        <taxon>Rubritalea</taxon>
    </lineage>
</organism>
<reference evidence="1 2" key="1">
    <citation type="submission" date="2024-02" db="EMBL/GenBank/DDBJ databases">
        <title>Rubritalea halochordaticola NBRC 107102.</title>
        <authorList>
            <person name="Ichikawa N."/>
            <person name="Katano-Makiyama Y."/>
            <person name="Hidaka K."/>
        </authorList>
    </citation>
    <scope>NUCLEOTIDE SEQUENCE [LARGE SCALE GENOMIC DNA]</scope>
    <source>
        <strain evidence="1 2">NBRC 107102</strain>
    </source>
</reference>
<proteinExistence type="predicted"/>
<gene>
    <name evidence="1" type="ORF">Rhal01_02446</name>
</gene>
<protein>
    <submittedName>
        <fullName evidence="1">Uncharacterized protein</fullName>
    </submittedName>
</protein>
<evidence type="ECO:0000313" key="2">
    <source>
        <dbReference type="Proteomes" id="UP001424741"/>
    </source>
</evidence>
<dbReference type="Proteomes" id="UP001424741">
    <property type="component" value="Unassembled WGS sequence"/>
</dbReference>
<keyword evidence="2" id="KW-1185">Reference proteome</keyword>
<accession>A0ABP9V0P2</accession>
<dbReference type="EMBL" id="BAABRL010000007">
    <property type="protein sequence ID" value="GAA5496263.1"/>
    <property type="molecule type" value="Genomic_DNA"/>
</dbReference>
<sequence>MLFVCWLCEKEVGDLSKAPDLSMESLTVRSLHHVKDISVCVVGDCVKVVYVFLLRLLGFDFKGALGITEMQALKKVGFKECLE</sequence>
<comment type="caution">
    <text evidence="1">The sequence shown here is derived from an EMBL/GenBank/DDBJ whole genome shotgun (WGS) entry which is preliminary data.</text>
</comment>
<evidence type="ECO:0000313" key="1">
    <source>
        <dbReference type="EMBL" id="GAA5496263.1"/>
    </source>
</evidence>